<dbReference type="AlphaFoldDB" id="A0A2S2BZ89"/>
<protein>
    <submittedName>
        <fullName evidence="1">Uncharacterized protein</fullName>
    </submittedName>
</protein>
<gene>
    <name evidence="1" type="ORF">CBI38_22760</name>
</gene>
<evidence type="ECO:0000313" key="1">
    <source>
        <dbReference type="EMBL" id="AWK73960.1"/>
    </source>
</evidence>
<dbReference type="RefSeq" id="WP_162603273.1">
    <property type="nucleotide sequence ID" value="NZ_CP021354.1"/>
</dbReference>
<sequence>MEHSSVVLMSGSGSQRRAPSEYRRVALIGGHGGRNFVESLADRCGGGLIVDVLVSNPTDSDLRRHTVPRADIRTLVVPDVRSISRGDLIARYDAVVYAFESFRERVLPVSGAELPGSVWADDIADETTALGVWNQAVVVGSGERACAAVRNLGRRAERGGTREILVLGGAPRKQQTLVHDLPTGVDGVSVTVCGYDQLVGIRGRSRVEAVVAGALDGSTRRRSAQLVVNATGALPAVLAGLRVNSSGLIANERGRVSATSHEFVLGPLQHLGATAGPNAVSPEMLACRVAERLGDCRSPWSAVDPVQWLEFRHCAGGLSAPVRESALAS</sequence>
<keyword evidence="2" id="KW-1185">Reference proteome</keyword>
<dbReference type="SUPFAM" id="SSF51905">
    <property type="entry name" value="FAD/NAD(P)-binding domain"/>
    <property type="match status" value="1"/>
</dbReference>
<proteinExistence type="predicted"/>
<evidence type="ECO:0000313" key="2">
    <source>
        <dbReference type="Proteomes" id="UP000245711"/>
    </source>
</evidence>
<dbReference type="KEGG" id="roz:CBI38_22760"/>
<reference evidence="1 2" key="1">
    <citation type="submission" date="2017-05" db="EMBL/GenBank/DDBJ databases">
        <title>Isolation of Rhodococcus sp. S2-17 biodegrading of BP-3.</title>
        <authorList>
            <person name="Lee Y."/>
            <person name="Kim K.H."/>
            <person name="Chun B.H."/>
            <person name="Jung H.S."/>
            <person name="Jeon C.O."/>
        </authorList>
    </citation>
    <scope>NUCLEOTIDE SEQUENCE [LARGE SCALE GENOMIC DNA]</scope>
    <source>
        <strain evidence="1 2">S2-17</strain>
    </source>
</reference>
<name>A0A2S2BZ89_9NOCA</name>
<dbReference type="Proteomes" id="UP000245711">
    <property type="component" value="Chromosome"/>
</dbReference>
<dbReference type="InterPro" id="IPR036188">
    <property type="entry name" value="FAD/NAD-bd_sf"/>
</dbReference>
<organism evidence="1 2">
    <name type="scientific">Rhodococcus oxybenzonivorans</name>
    <dbReference type="NCBI Taxonomy" id="1990687"/>
    <lineage>
        <taxon>Bacteria</taxon>
        <taxon>Bacillati</taxon>
        <taxon>Actinomycetota</taxon>
        <taxon>Actinomycetes</taxon>
        <taxon>Mycobacteriales</taxon>
        <taxon>Nocardiaceae</taxon>
        <taxon>Rhodococcus</taxon>
    </lineage>
</organism>
<accession>A0A2S2BZ89</accession>
<dbReference type="EMBL" id="CP021354">
    <property type="protein sequence ID" value="AWK73960.1"/>
    <property type="molecule type" value="Genomic_DNA"/>
</dbReference>